<dbReference type="SMART" id="SM00369">
    <property type="entry name" value="LRR_TYP"/>
    <property type="match status" value="15"/>
</dbReference>
<evidence type="ECO:0000256" key="11">
    <source>
        <dbReference type="ARBA" id="ARBA00023180"/>
    </source>
</evidence>
<dbReference type="FunFam" id="3.80.10.10:FF:000470">
    <property type="entry name" value="LRR receptor-like serine/threonine-protein kinase RPK2"/>
    <property type="match status" value="1"/>
</dbReference>
<evidence type="ECO:0000256" key="6">
    <source>
        <dbReference type="ARBA" id="ARBA00022729"/>
    </source>
</evidence>
<evidence type="ECO:0000256" key="13">
    <source>
        <dbReference type="SAM" id="SignalP"/>
    </source>
</evidence>
<organism evidence="15 16">
    <name type="scientific">Elaeis guineensis var. tenera</name>
    <name type="common">Oil palm</name>
    <dbReference type="NCBI Taxonomy" id="51953"/>
    <lineage>
        <taxon>Eukaryota</taxon>
        <taxon>Viridiplantae</taxon>
        <taxon>Streptophyta</taxon>
        <taxon>Embryophyta</taxon>
        <taxon>Tracheophyta</taxon>
        <taxon>Spermatophyta</taxon>
        <taxon>Magnoliopsida</taxon>
        <taxon>Liliopsida</taxon>
        <taxon>Arecaceae</taxon>
        <taxon>Arecoideae</taxon>
        <taxon>Cocoseae</taxon>
        <taxon>Elaeidinae</taxon>
        <taxon>Elaeis</taxon>
    </lineage>
</organism>
<dbReference type="KEGG" id="egu:105044243"/>
<evidence type="ECO:0000256" key="2">
    <source>
        <dbReference type="ARBA" id="ARBA00009592"/>
    </source>
</evidence>
<evidence type="ECO:0000256" key="9">
    <source>
        <dbReference type="ARBA" id="ARBA00023136"/>
    </source>
</evidence>
<dbReference type="FunFam" id="3.80.10.10:FF:000111">
    <property type="entry name" value="LRR receptor-like serine/threonine-protein kinase ERECTA"/>
    <property type="match status" value="1"/>
</dbReference>
<name>A0A6I9R691_ELAGV</name>
<dbReference type="SMART" id="SM00365">
    <property type="entry name" value="LRR_SD22"/>
    <property type="match status" value="8"/>
</dbReference>
<evidence type="ECO:0000256" key="7">
    <source>
        <dbReference type="ARBA" id="ARBA00022737"/>
    </source>
</evidence>
<dbReference type="GO" id="GO:0005886">
    <property type="term" value="C:plasma membrane"/>
    <property type="evidence" value="ECO:0007669"/>
    <property type="project" value="UniProtKB-SubCell"/>
</dbReference>
<keyword evidence="10" id="KW-0675">Receptor</keyword>
<evidence type="ECO:0000256" key="5">
    <source>
        <dbReference type="ARBA" id="ARBA00022692"/>
    </source>
</evidence>
<keyword evidence="3" id="KW-1003">Cell membrane</keyword>
<keyword evidence="7" id="KW-0677">Repeat</keyword>
<dbReference type="InParanoid" id="A0A6I9R691"/>
<keyword evidence="15" id="KW-1185">Reference proteome</keyword>
<gene>
    <name evidence="16" type="primary">LOC105044243</name>
</gene>
<dbReference type="FunFam" id="3.80.10.10:FF:000095">
    <property type="entry name" value="LRR receptor-like serine/threonine-protein kinase GSO1"/>
    <property type="match status" value="1"/>
</dbReference>
<keyword evidence="5 12" id="KW-0812">Transmembrane</keyword>
<dbReference type="PANTHER" id="PTHR48063">
    <property type="entry name" value="LRR RECEPTOR-LIKE KINASE"/>
    <property type="match status" value="1"/>
</dbReference>
<dbReference type="InterPro" id="IPR046956">
    <property type="entry name" value="RLP23-like"/>
</dbReference>
<feature type="domain" description="Leucine-rich repeat-containing N-terminal plant-type" evidence="14">
    <location>
        <begin position="38"/>
        <end position="75"/>
    </location>
</feature>
<dbReference type="AlphaFoldDB" id="A0A6I9R691"/>
<evidence type="ECO:0000256" key="10">
    <source>
        <dbReference type="ARBA" id="ARBA00023170"/>
    </source>
</evidence>
<dbReference type="FunFam" id="3.80.10.10:FF:001347">
    <property type="entry name" value="LRR receptor-like serine/threonine-protein kinase GSO2"/>
    <property type="match status" value="1"/>
</dbReference>
<reference evidence="16" key="1">
    <citation type="submission" date="2025-08" db="UniProtKB">
        <authorList>
            <consortium name="RefSeq"/>
        </authorList>
    </citation>
    <scope>IDENTIFICATION</scope>
</reference>
<keyword evidence="6 13" id="KW-0732">Signal</keyword>
<dbReference type="GO" id="GO:0051606">
    <property type="term" value="P:detection of stimulus"/>
    <property type="evidence" value="ECO:0007669"/>
    <property type="project" value="UniProtKB-ARBA"/>
</dbReference>
<dbReference type="InterPro" id="IPR003591">
    <property type="entry name" value="Leu-rich_rpt_typical-subtyp"/>
</dbReference>
<evidence type="ECO:0000313" key="15">
    <source>
        <dbReference type="Proteomes" id="UP000504607"/>
    </source>
</evidence>
<evidence type="ECO:0000313" key="16">
    <source>
        <dbReference type="RefSeq" id="XP_010920367.2"/>
    </source>
</evidence>
<protein>
    <submittedName>
        <fullName evidence="16">Receptor-like protein EIX2</fullName>
    </submittedName>
</protein>
<sequence length="1057" mass="115974">MMGSASGPCVVGHCLLFACILSAEFLICRGASDGRCLDAERKALLQFKSGLSDPENRLSSWQGRNCCRWRGVSCDNQTGSVICIDLHNPYPNYFGSVSNNRNGFWNLSGRIDPSLLQLKSLRHLDLSYNTFEGIRIPEFIGCLNNLRYLNLSNAGFVGIIPSQLGNLSRLHYLDLSSGFQPLTVESFQWVTDLSSLVHLAMDGVDLSLIGPQWIHMLNRLPFLTELHLEDCSLSGIAHSLPSVNFTSLSVVDLASNRFNSTIPEWFQNLSRLIHVDISSTNLHGLIPVELSDLPNLRHLDLSMNDNLTADCSKLLSGTWRQIQILDLASNQVYGDLPASVGNITSLVELNLFSNNIEGGIPGSIGKLCNLKTLDLSGNNLTLGLPASLEKANKCISQKPLHSLADFNLAVNKLSGILPEWLGELENLQELDLGYNSFQGPVPRSIGKLSLLTDLSLEGNELNGTLPPTLGQLSKLVNFDISSNQLTGTLSEIHFAELSNLKILSMSSNSLIINVNSGWVPSFQVRNLGMGSCHLGPQFPTWLENQKELEYLDLSNSSISGKIPTWFWDLSFNLSLLNISFNQIEGQLPNPLKVAAFADIDMRSNLLSGPIPVLSNEIELLDLSHNQFSGTIPPNIGELQPYLISLSLSNNNISGKVPTSIGKMQGLQVLDLSSNNLMGVIPSSLQNCSYLKALGLDHNYLSGTIPSSIGRLEQLQILHLGNNMLYGIIPPSLQNCSSLETLDLGNNKLEGIIPSWLGQNFPALRILRLRSNKLAGEIPSRLSNLSSLQVLDFAENDIEGPIPRSFGDLKAMAQSQKVNRYLLYGRYRGTYYEESLTIHLNNKEIVFNKTLSLVTSIDLSGNKLSGEFPGAITKLAGLLVLDLSRNRLSGKIPDRIGDMHELLSLDLSNNLFSGGIPSSLSAVSFLSYLNLSNNDFSGRIPSGGQLSTFNASVFTGNLFLCGLPLTVQCEATEADVPNSNDKDENDDAFEDNWFYMSVGIGFAVGILGVCLVISVRTWSIHYFRFIDWIIYEISMVKNVMPGATGCHRESRSMRHGRR</sequence>
<comment type="similarity">
    <text evidence="2">Belongs to the RLP family.</text>
</comment>
<evidence type="ECO:0000259" key="14">
    <source>
        <dbReference type="Pfam" id="PF08263"/>
    </source>
</evidence>
<dbReference type="InterPro" id="IPR001611">
    <property type="entry name" value="Leu-rich_rpt"/>
</dbReference>
<dbReference type="OrthoDB" id="749832at2759"/>
<dbReference type="Proteomes" id="UP000504607">
    <property type="component" value="Chromosome 4"/>
</dbReference>
<dbReference type="PANTHER" id="PTHR48063:SF16">
    <property type="entry name" value="LRR RECEPTOR-LIKE SERINE_THREONINE-PROTEIN KINASE GSO1"/>
    <property type="match status" value="1"/>
</dbReference>
<feature type="transmembrane region" description="Helical" evidence="12">
    <location>
        <begin position="992"/>
        <end position="1014"/>
    </location>
</feature>
<keyword evidence="9 12" id="KW-0472">Membrane</keyword>
<evidence type="ECO:0000256" key="8">
    <source>
        <dbReference type="ARBA" id="ARBA00022989"/>
    </source>
</evidence>
<proteinExistence type="inferred from homology"/>
<evidence type="ECO:0000256" key="12">
    <source>
        <dbReference type="SAM" id="Phobius"/>
    </source>
</evidence>
<keyword evidence="4" id="KW-0433">Leucine-rich repeat</keyword>
<dbReference type="InterPro" id="IPR013210">
    <property type="entry name" value="LRR_N_plant-typ"/>
</dbReference>
<dbReference type="InterPro" id="IPR032675">
    <property type="entry name" value="LRR_dom_sf"/>
</dbReference>
<keyword evidence="11" id="KW-0325">Glycoprotein</keyword>
<comment type="subcellular location">
    <subcellularLocation>
        <location evidence="1">Cell membrane</location>
        <topology evidence="1">Single-pass type I membrane protein</topology>
    </subcellularLocation>
</comment>
<evidence type="ECO:0000256" key="1">
    <source>
        <dbReference type="ARBA" id="ARBA00004251"/>
    </source>
</evidence>
<dbReference type="FunFam" id="3.80.10.10:FF:000041">
    <property type="entry name" value="LRR receptor-like serine/threonine-protein kinase ERECTA"/>
    <property type="match status" value="1"/>
</dbReference>
<feature type="signal peptide" evidence="13">
    <location>
        <begin position="1"/>
        <end position="30"/>
    </location>
</feature>
<dbReference type="RefSeq" id="XP_010920367.2">
    <property type="nucleotide sequence ID" value="XM_010922065.3"/>
</dbReference>
<feature type="chain" id="PRO_5026883199" evidence="13">
    <location>
        <begin position="31"/>
        <end position="1057"/>
    </location>
</feature>
<keyword evidence="8 12" id="KW-1133">Transmembrane helix</keyword>
<evidence type="ECO:0000256" key="3">
    <source>
        <dbReference type="ARBA" id="ARBA00022475"/>
    </source>
</evidence>
<dbReference type="Gene3D" id="3.80.10.10">
    <property type="entry name" value="Ribonuclease Inhibitor"/>
    <property type="match status" value="5"/>
</dbReference>
<dbReference type="Pfam" id="PF13855">
    <property type="entry name" value="LRR_8"/>
    <property type="match status" value="4"/>
</dbReference>
<dbReference type="Pfam" id="PF00560">
    <property type="entry name" value="LRR_1"/>
    <property type="match status" value="11"/>
</dbReference>
<accession>A0A6I9R691</accession>
<dbReference type="SUPFAM" id="SSF52058">
    <property type="entry name" value="L domain-like"/>
    <property type="match status" value="4"/>
</dbReference>
<evidence type="ECO:0000256" key="4">
    <source>
        <dbReference type="ARBA" id="ARBA00022614"/>
    </source>
</evidence>
<dbReference type="Pfam" id="PF08263">
    <property type="entry name" value="LRRNT_2"/>
    <property type="match status" value="1"/>
</dbReference>